<feature type="domain" description="Alpha-D-phosphohexomutase C-terminal" evidence="16">
    <location>
        <begin position="479"/>
        <end position="533"/>
    </location>
</feature>
<feature type="binding site" evidence="14">
    <location>
        <begin position="379"/>
        <end position="381"/>
    </location>
    <ligand>
        <name>substrate</name>
    </ligand>
</feature>
<evidence type="ECO:0000259" key="18">
    <source>
        <dbReference type="Pfam" id="PF21404"/>
    </source>
</evidence>
<evidence type="ECO:0000256" key="12">
    <source>
        <dbReference type="PIRNR" id="PIRNR016408"/>
    </source>
</evidence>
<evidence type="ECO:0000256" key="11">
    <source>
        <dbReference type="ARBA" id="ARBA00032065"/>
    </source>
</evidence>
<comment type="similarity">
    <text evidence="3 12">Belongs to the phosphohexose mutase family.</text>
</comment>
<comment type="pathway">
    <text evidence="2 12">Nucleotide-sugar biosynthesis; UDP-N-acetyl-alpha-D-glucosamine biosynthesis; N-acetyl-alpha-D-glucosamine 1-phosphate from alpha-D-glucosamine 6-phosphate (route I): step 2/2.</text>
</comment>
<dbReference type="Pfam" id="PF00408">
    <property type="entry name" value="PGM_PMM_IV"/>
    <property type="match status" value="1"/>
</dbReference>
<dbReference type="PIRSF" id="PIRSF016408">
    <property type="entry name" value="PAGM"/>
    <property type="match status" value="1"/>
</dbReference>
<dbReference type="InterPro" id="IPR016657">
    <property type="entry name" value="PAGM"/>
</dbReference>
<comment type="cofactor">
    <cofactor evidence="12 15">
        <name>Mg(2+)</name>
        <dbReference type="ChEBI" id="CHEBI:18420"/>
    </cofactor>
    <text evidence="12 15">Binds 1 Mg(2+) ion per subunit.</text>
</comment>
<evidence type="ECO:0000256" key="9">
    <source>
        <dbReference type="ARBA" id="ARBA00023277"/>
    </source>
</evidence>
<feature type="domain" description="Alpha-D-phosphohexomutase alpha/beta/alpha" evidence="17">
    <location>
        <begin position="104"/>
        <end position="178"/>
    </location>
</feature>
<dbReference type="OrthoDB" id="1928at2759"/>
<dbReference type="FunFam" id="3.30.310.50:FF:000003">
    <property type="entry name" value="Phosphoacetylglucosamine mutase"/>
    <property type="match status" value="1"/>
</dbReference>
<sequence length="548" mass="59375">MTQMILDQQRIRAANEIHPTPDVKFAYGTAGFRMQADKLDSIMFKVGIIAALRSLKLNGATIGVMITASHNPEEDNGVKLVDPRGEMLEQSWEGLSTELANARDADTILSVIDSIVAKYNINVDNKANVIYAYDTRPSCPALVASLKDGLDAAGADSTDFGLKTTPQLHYLVKCINTKGTNDAYGEPTEEGYYVKLSEAFKTLMKGKPAMPTISVDCANGVGAPKLKEFLKYIDSNVWSANIVNDDIKTPGKLNYNAGADYVKVQQKAPLGAVLNAGDRYCSFDGDADRLVYYYADDAGVFHLLDGDKIAGLAAMFIMDLVKTAGVDSINVGVVQTAYANGSSTKYLTGQLKVPVSFVSTGVKHLHHEAEKYDVGVYFEANGHGTVLFSPEALNTIKTSEGRTPAQNTALTQLQALTELINQTVGDALSDMLLVEVILTHRHWTCQEWDQAYTDLPNRLAKVVVADRTIFKTTDAERRLVEPQGLQQEIDTIVSKYSNGRSFVRASGTEDAVRVYAEAATRTETDSLALAVAQLVYDRGGGVGSAPSI</sequence>
<evidence type="ECO:0000256" key="6">
    <source>
        <dbReference type="ARBA" id="ARBA00022723"/>
    </source>
</evidence>
<accession>A0A8H7PHA9</accession>
<feature type="binding site" evidence="15">
    <location>
        <position position="288"/>
    </location>
    <ligand>
        <name>Mg(2+)</name>
        <dbReference type="ChEBI" id="CHEBI:18420"/>
    </ligand>
</feature>
<dbReference type="PANTHER" id="PTHR45955">
    <property type="entry name" value="PHOSPHOACETYLGLUCOSAMINE MUTASE"/>
    <property type="match status" value="1"/>
</dbReference>
<dbReference type="Pfam" id="PF02878">
    <property type="entry name" value="PGM_PMM_I"/>
    <property type="match status" value="2"/>
</dbReference>
<keyword evidence="6 12" id="KW-0479">Metal-binding</keyword>
<dbReference type="SUPFAM" id="SSF55957">
    <property type="entry name" value="Phosphoglucomutase, C-terminal domain"/>
    <property type="match status" value="1"/>
</dbReference>
<keyword evidence="21" id="KW-1185">Reference proteome</keyword>
<evidence type="ECO:0000256" key="13">
    <source>
        <dbReference type="PIRSR" id="PIRSR016408-1"/>
    </source>
</evidence>
<evidence type="ECO:0000256" key="7">
    <source>
        <dbReference type="ARBA" id="ARBA00022842"/>
    </source>
</evidence>
<evidence type="ECO:0000256" key="14">
    <source>
        <dbReference type="PIRSR" id="PIRSR016408-2"/>
    </source>
</evidence>
<evidence type="ECO:0000256" key="1">
    <source>
        <dbReference type="ARBA" id="ARBA00000558"/>
    </source>
</evidence>
<reference evidence="20" key="1">
    <citation type="submission" date="2020-12" db="EMBL/GenBank/DDBJ databases">
        <title>Metabolic potential, ecology and presence of endohyphal bacteria is reflected in genomic diversity of Mucoromycotina.</title>
        <authorList>
            <person name="Muszewska A."/>
            <person name="Okrasinska A."/>
            <person name="Steczkiewicz K."/>
            <person name="Drgas O."/>
            <person name="Orlowska M."/>
            <person name="Perlinska-Lenart U."/>
            <person name="Aleksandrzak-Piekarczyk T."/>
            <person name="Szatraj K."/>
            <person name="Zielenkiewicz U."/>
            <person name="Pilsyk S."/>
            <person name="Malc E."/>
            <person name="Mieczkowski P."/>
            <person name="Kruszewska J.S."/>
            <person name="Biernat P."/>
            <person name="Pawlowska J."/>
        </authorList>
    </citation>
    <scope>NUCLEOTIDE SEQUENCE</scope>
    <source>
        <strain evidence="20">WA0000051536</strain>
    </source>
</reference>
<dbReference type="Pfam" id="PF21404">
    <property type="entry name" value="AMG1_III"/>
    <property type="match status" value="1"/>
</dbReference>
<evidence type="ECO:0000259" key="16">
    <source>
        <dbReference type="Pfam" id="PF00408"/>
    </source>
</evidence>
<feature type="domain" description="Phosphoacetylglucosamine mutase AMG1" evidence="19">
    <location>
        <begin position="189"/>
        <end position="291"/>
    </location>
</feature>
<dbReference type="EC" id="5.4.2.3" evidence="4 12"/>
<feature type="domain" description="Phosphoacetylglucosamine mutase AMG1" evidence="18">
    <location>
        <begin position="305"/>
        <end position="443"/>
    </location>
</feature>
<evidence type="ECO:0000256" key="15">
    <source>
        <dbReference type="PIRSR" id="PIRSR016408-3"/>
    </source>
</evidence>
<dbReference type="CDD" id="cd03086">
    <property type="entry name" value="PGM3"/>
    <property type="match status" value="1"/>
</dbReference>
<dbReference type="GO" id="GO:0004610">
    <property type="term" value="F:phosphoacetylglucosamine mutase activity"/>
    <property type="evidence" value="ECO:0007669"/>
    <property type="project" value="UniProtKB-UniRule"/>
</dbReference>
<keyword evidence="5" id="KW-0597">Phosphoprotein</keyword>
<dbReference type="InterPro" id="IPR005843">
    <property type="entry name" value="A-D-PHexomutase_C"/>
</dbReference>
<dbReference type="FunFam" id="3.40.120.10:FF:000023">
    <property type="entry name" value="Phosphoacetylglucosamine mutase"/>
    <property type="match status" value="1"/>
</dbReference>
<feature type="domain" description="Alpha-D-phosphohexomutase alpha/beta/alpha" evidence="17">
    <location>
        <begin position="56"/>
        <end position="91"/>
    </location>
</feature>
<dbReference type="GO" id="GO:0006048">
    <property type="term" value="P:UDP-N-acetylglucosamine biosynthetic process"/>
    <property type="evidence" value="ECO:0007669"/>
    <property type="project" value="UniProtKB-UniRule"/>
</dbReference>
<dbReference type="PROSITE" id="PS00710">
    <property type="entry name" value="PGM_PMM"/>
    <property type="match status" value="1"/>
</dbReference>
<dbReference type="GO" id="GO:0000287">
    <property type="term" value="F:magnesium ion binding"/>
    <property type="evidence" value="ECO:0007669"/>
    <property type="project" value="InterPro"/>
</dbReference>
<feature type="binding site" description="via phosphate group" evidence="15">
    <location>
        <position position="69"/>
    </location>
    <ligand>
        <name>Mg(2+)</name>
        <dbReference type="ChEBI" id="CHEBI:18420"/>
    </ligand>
</feature>
<dbReference type="Gene3D" id="3.40.120.10">
    <property type="entry name" value="Alpha-D-Glucose-1,6-Bisphosphate, subunit A, domain 3"/>
    <property type="match status" value="2"/>
</dbReference>
<evidence type="ECO:0000259" key="19">
    <source>
        <dbReference type="Pfam" id="PF21405"/>
    </source>
</evidence>
<dbReference type="PANTHER" id="PTHR45955:SF1">
    <property type="entry name" value="PHOSPHOACETYLGLUCOSAMINE MUTASE"/>
    <property type="match status" value="1"/>
</dbReference>
<keyword evidence="9" id="KW-0119">Carbohydrate metabolism</keyword>
<dbReference type="FunFam" id="3.40.120.10:FF:000038">
    <property type="entry name" value="Phosphoacetylglucosamine mutase"/>
    <property type="match status" value="1"/>
</dbReference>
<evidence type="ECO:0000256" key="5">
    <source>
        <dbReference type="ARBA" id="ARBA00022553"/>
    </source>
</evidence>
<dbReference type="Proteomes" id="UP000612746">
    <property type="component" value="Unassembled WGS sequence"/>
</dbReference>
<dbReference type="UniPathway" id="UPA00113">
    <property type="reaction ID" value="UER00530"/>
</dbReference>
<feature type="binding site" evidence="15">
    <location>
        <position position="286"/>
    </location>
    <ligand>
        <name>Mg(2+)</name>
        <dbReference type="ChEBI" id="CHEBI:18420"/>
    </ligand>
</feature>
<evidence type="ECO:0000313" key="20">
    <source>
        <dbReference type="EMBL" id="KAG2174014.1"/>
    </source>
</evidence>
<dbReference type="InterPro" id="IPR016066">
    <property type="entry name" value="A-D-PHexomutase_CS"/>
</dbReference>
<dbReference type="InterPro" id="IPR049023">
    <property type="entry name" value="AMG1_II"/>
</dbReference>
<dbReference type="SUPFAM" id="SSF53738">
    <property type="entry name" value="Phosphoglucomutase, first 3 domains"/>
    <property type="match status" value="3"/>
</dbReference>
<name>A0A8H7PHA9_9FUNG</name>
<dbReference type="GO" id="GO:0005975">
    <property type="term" value="P:carbohydrate metabolic process"/>
    <property type="evidence" value="ECO:0007669"/>
    <property type="project" value="InterPro"/>
</dbReference>
<evidence type="ECO:0000256" key="3">
    <source>
        <dbReference type="ARBA" id="ARBA00010231"/>
    </source>
</evidence>
<dbReference type="InterPro" id="IPR016055">
    <property type="entry name" value="A-D-PHexomutase_a/b/a-I/II/III"/>
</dbReference>
<evidence type="ECO:0000256" key="4">
    <source>
        <dbReference type="ARBA" id="ARBA00012731"/>
    </source>
</evidence>
<feature type="binding site" evidence="15">
    <location>
        <position position="284"/>
    </location>
    <ligand>
        <name>Mg(2+)</name>
        <dbReference type="ChEBI" id="CHEBI:18420"/>
    </ligand>
</feature>
<evidence type="ECO:0000256" key="2">
    <source>
        <dbReference type="ARBA" id="ARBA00004865"/>
    </source>
</evidence>
<comment type="function">
    <text evidence="12">Catalyzes the conversion of GlcNAc-6-P into GlcNAc-1-P during the synthesis of uridine diphosphate/UDP-GlcNAc, which is a biosynthetic precursor of chitin and also supplies the amino sugars for N-linked oligosaccharides of glycoproteins.</text>
</comment>
<dbReference type="Pfam" id="PF21405">
    <property type="entry name" value="AMG1_II"/>
    <property type="match status" value="1"/>
</dbReference>
<dbReference type="AlphaFoldDB" id="A0A8H7PHA9"/>
<protein>
    <recommendedName>
        <fullName evidence="4 12">Phosphoacetylglucosamine mutase</fullName>
        <shortName evidence="12">PAGM</shortName>
        <ecNumber evidence="4 12">5.4.2.3</ecNumber>
    </recommendedName>
    <alternativeName>
        <fullName evidence="11 12">Acetylglucosamine phosphomutase</fullName>
    </alternativeName>
    <alternativeName>
        <fullName evidence="10 12">N-acetylglucosamine-phosphate mutase</fullName>
    </alternativeName>
</protein>
<evidence type="ECO:0000313" key="21">
    <source>
        <dbReference type="Proteomes" id="UP000612746"/>
    </source>
</evidence>
<dbReference type="InterPro" id="IPR049022">
    <property type="entry name" value="AMG1_III"/>
</dbReference>
<organism evidence="20 21">
    <name type="scientific">Umbelopsis vinacea</name>
    <dbReference type="NCBI Taxonomy" id="44442"/>
    <lineage>
        <taxon>Eukaryota</taxon>
        <taxon>Fungi</taxon>
        <taxon>Fungi incertae sedis</taxon>
        <taxon>Mucoromycota</taxon>
        <taxon>Mucoromycotina</taxon>
        <taxon>Umbelopsidomycetes</taxon>
        <taxon>Umbelopsidales</taxon>
        <taxon>Umbelopsidaceae</taxon>
        <taxon>Umbelopsis</taxon>
    </lineage>
</organism>
<keyword evidence="8 12" id="KW-0413">Isomerase</keyword>
<dbReference type="InterPro" id="IPR036900">
    <property type="entry name" value="A-D-PHexomutase_C_sf"/>
</dbReference>
<dbReference type="InterPro" id="IPR005844">
    <property type="entry name" value="A-D-PHexomutase_a/b/a-I"/>
</dbReference>
<evidence type="ECO:0000259" key="17">
    <source>
        <dbReference type="Pfam" id="PF02878"/>
    </source>
</evidence>
<comment type="caution">
    <text evidence="20">The sequence shown here is derived from an EMBL/GenBank/DDBJ whole genome shotgun (WGS) entry which is preliminary data.</text>
</comment>
<feature type="active site" description="Phosphoserine intermediate" evidence="13">
    <location>
        <position position="69"/>
    </location>
</feature>
<comment type="catalytic activity">
    <reaction evidence="1 12">
        <text>N-acetyl-alpha-D-glucosamine 1-phosphate = N-acetyl-D-glucosamine 6-phosphate</text>
        <dbReference type="Rhea" id="RHEA:23804"/>
        <dbReference type="ChEBI" id="CHEBI:57513"/>
        <dbReference type="ChEBI" id="CHEBI:57776"/>
        <dbReference type="EC" id="5.4.2.3"/>
    </reaction>
</comment>
<dbReference type="Gene3D" id="3.30.310.50">
    <property type="entry name" value="Alpha-D-phosphohexomutase, C-terminal domain"/>
    <property type="match status" value="1"/>
</dbReference>
<feature type="binding site" evidence="14">
    <location>
        <position position="513"/>
    </location>
    <ligand>
        <name>substrate</name>
    </ligand>
</feature>
<keyword evidence="7 12" id="KW-0460">Magnesium</keyword>
<proteinExistence type="inferred from homology"/>
<evidence type="ECO:0000256" key="8">
    <source>
        <dbReference type="ARBA" id="ARBA00023235"/>
    </source>
</evidence>
<feature type="binding site" evidence="14">
    <location>
        <begin position="504"/>
        <end position="508"/>
    </location>
    <ligand>
        <name>substrate</name>
    </ligand>
</feature>
<dbReference type="EMBL" id="JAEPRA010000017">
    <property type="protein sequence ID" value="KAG2174014.1"/>
    <property type="molecule type" value="Genomic_DNA"/>
</dbReference>
<evidence type="ECO:0000256" key="10">
    <source>
        <dbReference type="ARBA" id="ARBA00031926"/>
    </source>
</evidence>
<gene>
    <name evidence="20" type="ORF">INT44_000128</name>
</gene>